<dbReference type="EMBL" id="KI894009">
    <property type="protein sequence ID" value="OCF51081.1"/>
    <property type="molecule type" value="Genomic_DNA"/>
</dbReference>
<dbReference type="KEGG" id="kpin:30171516"/>
<dbReference type="GeneID" id="30171516"/>
<proteinExistence type="predicted"/>
<reference evidence="1" key="1">
    <citation type="submission" date="2013-07" db="EMBL/GenBank/DDBJ databases">
        <title>The Genome Sequence of Cryptococcus pinus CBS10737.</title>
        <authorList>
            <consortium name="The Broad Institute Genome Sequencing Platform"/>
            <person name="Cuomo C."/>
            <person name="Litvintseva A."/>
            <person name="Chen Y."/>
            <person name="Heitman J."/>
            <person name="Sun S."/>
            <person name="Springer D."/>
            <person name="Dromer F."/>
            <person name="Young S.K."/>
            <person name="Zeng Q."/>
            <person name="Gargeya S."/>
            <person name="Fitzgerald M."/>
            <person name="Abouelleil A."/>
            <person name="Alvarado L."/>
            <person name="Berlin A.M."/>
            <person name="Chapman S.B."/>
            <person name="Dewar J."/>
            <person name="Goldberg J."/>
            <person name="Griggs A."/>
            <person name="Gujja S."/>
            <person name="Hansen M."/>
            <person name="Howarth C."/>
            <person name="Imamovic A."/>
            <person name="Larimer J."/>
            <person name="McCowan C."/>
            <person name="Murphy C."/>
            <person name="Pearson M."/>
            <person name="Priest M."/>
            <person name="Roberts A."/>
            <person name="Saif S."/>
            <person name="Shea T."/>
            <person name="Sykes S."/>
            <person name="Wortman J."/>
            <person name="Nusbaum C."/>
            <person name="Birren B."/>
        </authorList>
    </citation>
    <scope>NUCLEOTIDE SEQUENCE [LARGE SCALE GENOMIC DNA]</scope>
    <source>
        <strain evidence="1">CBS 10737</strain>
    </source>
</reference>
<evidence type="ECO:0000313" key="3">
    <source>
        <dbReference type="Proteomes" id="UP000094020"/>
    </source>
</evidence>
<reference evidence="1" key="3">
    <citation type="submission" date="2016-07" db="EMBL/GenBank/DDBJ databases">
        <title>Evolution of pathogenesis and genome organization in the Tremellales.</title>
        <authorList>
            <person name="Cuomo C."/>
            <person name="Litvintseva A."/>
            <person name="Heitman J."/>
            <person name="Chen Y."/>
            <person name="Sun S."/>
            <person name="Springer D."/>
            <person name="Dromer F."/>
            <person name="Young S."/>
            <person name="Zeng Q."/>
            <person name="Chapman S."/>
            <person name="Gujja S."/>
            <person name="Saif S."/>
            <person name="Birren B."/>
        </authorList>
    </citation>
    <scope>NUCLEOTIDE SEQUENCE</scope>
    <source>
        <strain evidence="1">CBS 10737</strain>
    </source>
</reference>
<protein>
    <submittedName>
        <fullName evidence="1">Uncharacterized protein</fullName>
    </submittedName>
</protein>
<gene>
    <name evidence="1" type="ORF">I206_03147</name>
    <name evidence="2" type="ORF">I206_102793</name>
</gene>
<organism evidence="1">
    <name type="scientific">Kwoniella pini CBS 10737</name>
    <dbReference type="NCBI Taxonomy" id="1296096"/>
    <lineage>
        <taxon>Eukaryota</taxon>
        <taxon>Fungi</taxon>
        <taxon>Dikarya</taxon>
        <taxon>Basidiomycota</taxon>
        <taxon>Agaricomycotina</taxon>
        <taxon>Tremellomycetes</taxon>
        <taxon>Tremellales</taxon>
        <taxon>Cryptococcaceae</taxon>
        <taxon>Kwoniella</taxon>
    </lineage>
</organism>
<evidence type="ECO:0000313" key="1">
    <source>
        <dbReference type="EMBL" id="OCF51081.1"/>
    </source>
</evidence>
<accession>A0A1B9I6H0</accession>
<name>A0A1B9I6H0_9TREE</name>
<evidence type="ECO:0000313" key="2">
    <source>
        <dbReference type="EMBL" id="WWC68857.1"/>
    </source>
</evidence>
<keyword evidence="3" id="KW-1185">Reference proteome</keyword>
<reference evidence="2" key="2">
    <citation type="submission" date="2013-07" db="EMBL/GenBank/DDBJ databases">
        <authorList>
            <consortium name="The Broad Institute Genome Sequencing Platform"/>
            <person name="Cuomo C."/>
            <person name="Litvintseva A."/>
            <person name="Chen Y."/>
            <person name="Heitman J."/>
            <person name="Sun S."/>
            <person name="Springer D."/>
            <person name="Dromer F."/>
            <person name="Young S.K."/>
            <person name="Zeng Q."/>
            <person name="Gargeya S."/>
            <person name="Fitzgerald M."/>
            <person name="Abouelleil A."/>
            <person name="Alvarado L."/>
            <person name="Berlin A.M."/>
            <person name="Chapman S.B."/>
            <person name="Dewar J."/>
            <person name="Goldberg J."/>
            <person name="Griggs A."/>
            <person name="Gujja S."/>
            <person name="Hansen M."/>
            <person name="Howarth C."/>
            <person name="Imamovic A."/>
            <person name="Larimer J."/>
            <person name="McCowan C."/>
            <person name="Murphy C."/>
            <person name="Pearson M."/>
            <person name="Priest M."/>
            <person name="Roberts A."/>
            <person name="Saif S."/>
            <person name="Shea T."/>
            <person name="Sykes S."/>
            <person name="Wortman J."/>
            <person name="Nusbaum C."/>
            <person name="Birren B."/>
        </authorList>
    </citation>
    <scope>NUCLEOTIDE SEQUENCE</scope>
    <source>
        <strain evidence="2">CBS 10737</strain>
    </source>
</reference>
<reference evidence="2" key="4">
    <citation type="submission" date="2024-02" db="EMBL/GenBank/DDBJ databases">
        <title>Comparative genomics of Cryptococcus and Kwoniella reveals pathogenesis evolution and contrasting modes of karyotype evolution via chromosome fusion or intercentromeric recombination.</title>
        <authorList>
            <person name="Coelho M.A."/>
            <person name="David-Palma M."/>
            <person name="Shea T."/>
            <person name="Bowers K."/>
            <person name="McGinley-Smith S."/>
            <person name="Mohammad A.W."/>
            <person name="Gnirke A."/>
            <person name="Yurkov A.M."/>
            <person name="Nowrousian M."/>
            <person name="Sun S."/>
            <person name="Cuomo C.A."/>
            <person name="Heitman J."/>
        </authorList>
    </citation>
    <scope>NUCLEOTIDE SEQUENCE</scope>
    <source>
        <strain evidence="2">CBS 10737</strain>
    </source>
</reference>
<sequence length="148" mass="16407">MSAPHRCGCWPLPEGLHRFEDTATVTIRTKEHTDDETYKTAIGQTQRSIPRVTKGKGSWKFVPHYHRLPADKFFVDFTGTSCDGSGTATQGRVHNNGKKTIGDYEVTVKWNCFGKDVPESGNQTVSDAVATVQSTYEPAPFEFEHSVG</sequence>
<dbReference type="RefSeq" id="XP_019012300.1">
    <property type="nucleotide sequence ID" value="XM_019154897.1"/>
</dbReference>
<dbReference type="AlphaFoldDB" id="A0A1B9I6H0"/>
<dbReference type="EMBL" id="CP144521">
    <property type="protein sequence ID" value="WWC68857.1"/>
    <property type="molecule type" value="Genomic_DNA"/>
</dbReference>
<dbReference type="Proteomes" id="UP000094020">
    <property type="component" value="Chromosome 3"/>
</dbReference>